<dbReference type="EMBL" id="CP017581">
    <property type="protein sequence ID" value="ARF50727.1"/>
    <property type="molecule type" value="Genomic_DNA"/>
</dbReference>
<name>A0ABM6K766_PANSE</name>
<feature type="compositionally biased region" description="Basic and acidic residues" evidence="1">
    <location>
        <begin position="253"/>
        <end position="263"/>
    </location>
</feature>
<keyword evidence="3" id="KW-1185">Reference proteome</keyword>
<evidence type="ECO:0000256" key="1">
    <source>
        <dbReference type="SAM" id="MobiDB-lite"/>
    </source>
</evidence>
<proteinExistence type="predicted"/>
<evidence type="ECO:0000313" key="3">
    <source>
        <dbReference type="Proteomes" id="UP000192380"/>
    </source>
</evidence>
<reference evidence="2 3" key="1">
    <citation type="submission" date="2016-10" db="EMBL/GenBank/DDBJ databases">
        <title>Complete Genome Assembly of Pantoea stewartii subsp. stewartii DC283, a Corn Pathogen.</title>
        <authorList>
            <person name="Duong D.A."/>
            <person name="Stevens A.M."/>
            <person name="Jensen R.V."/>
        </authorList>
    </citation>
    <scope>NUCLEOTIDE SEQUENCE [LARGE SCALE GENOMIC DNA]</scope>
    <source>
        <strain evidence="2 3">DC283</strain>
    </source>
</reference>
<feature type="compositionally biased region" description="Polar residues" evidence="1">
    <location>
        <begin position="264"/>
        <end position="281"/>
    </location>
</feature>
<dbReference type="RefSeq" id="WP_052310132.1">
    <property type="nucleotide sequence ID" value="NZ_AHIE01000019.1"/>
</dbReference>
<feature type="region of interest" description="Disordered" evidence="1">
    <location>
        <begin position="253"/>
        <end position="281"/>
    </location>
</feature>
<protein>
    <submittedName>
        <fullName evidence="2">Uncharacterized protein</fullName>
    </submittedName>
</protein>
<evidence type="ECO:0000313" key="2">
    <source>
        <dbReference type="EMBL" id="ARF50727.1"/>
    </source>
</evidence>
<organism evidence="2 3">
    <name type="scientific">Pantoea stewartii subsp. stewartii DC283</name>
    <dbReference type="NCBI Taxonomy" id="660596"/>
    <lineage>
        <taxon>Bacteria</taxon>
        <taxon>Pseudomonadati</taxon>
        <taxon>Pseudomonadota</taxon>
        <taxon>Gammaproteobacteria</taxon>
        <taxon>Enterobacterales</taxon>
        <taxon>Erwiniaceae</taxon>
        <taxon>Pantoea</taxon>
    </lineage>
</organism>
<gene>
    <name evidence="2" type="ORF">DSJ_16205</name>
</gene>
<accession>A0ABM6K766</accession>
<sequence length="281" mass="32174">MTVFCLASAFSTKTVQTKQNDYLLFNKATERLKVYYFSENIKLSKTWKDRSPAQLQRVYAYLSEVLEGQEYYWTNNNTDKQKLHEAYRISPDARGHNDYKDRHTCVWLACMRPDDTEAKLCELLLKITGEDIHQAREYESLHQFALRGVSRQFDSTEQQTVYVFDKWQAESLSTNIGHIPGVLENVAPGVPGRPKGATNANRLPALSDTKSKRFSRWKKDNPGLESEAFKAFLASAVNADLSPEDKAAMLSRFEKAEQKRDANSVRNTDMKINSMSKNNPL</sequence>
<dbReference type="Proteomes" id="UP000192380">
    <property type="component" value="Chromosome"/>
</dbReference>